<feature type="compositionally biased region" description="Basic residues" evidence="6">
    <location>
        <begin position="225"/>
        <end position="241"/>
    </location>
</feature>
<feature type="region of interest" description="Disordered" evidence="6">
    <location>
        <begin position="1"/>
        <end position="268"/>
    </location>
</feature>
<feature type="domain" description="Origin recognition complex subunit 2 RecA-like" evidence="7">
    <location>
        <begin position="299"/>
        <end position="470"/>
    </location>
</feature>
<evidence type="ECO:0000256" key="1">
    <source>
        <dbReference type="ARBA" id="ARBA00004123"/>
    </source>
</evidence>
<keyword evidence="3 5" id="KW-0235">DNA replication</keyword>
<feature type="compositionally biased region" description="Basic and acidic residues" evidence="6">
    <location>
        <begin position="1"/>
        <end position="23"/>
    </location>
</feature>
<dbReference type="Pfam" id="PF24882">
    <property type="entry name" value="WHD_ORC2"/>
    <property type="match status" value="1"/>
</dbReference>
<feature type="compositionally biased region" description="Pro residues" evidence="6">
    <location>
        <begin position="242"/>
        <end position="252"/>
    </location>
</feature>
<comment type="function">
    <text evidence="5">Component of the origin recognition complex (ORC) that binds origins of replication. DNA-binding is ATP-dependent. ORC is required to assemble the pre-replication complex necessary to initiate DNA replication.</text>
</comment>
<name>A0AAE0MD10_9PEZI</name>
<sequence>MARKSVTDQEPVARRTGRKRVDPYEVPDETPDEAPATKRRRGPNKPKPASVQSKAEKQAHVEDSAAEDEEGEHKLTNGVSQGDGDREEQETAQPVEEPTPVKKRLGRPPGSKNGGGGTPNGKTSTPSAARRKPAAAAETPLKLNGALNGIDTPSRRNFADRSARRKSARALIDRVVGDEISDEEEGIAREIYESSENDDDDNEQESPDERDEDHPTAATTPSKTPARRGRKPGTGTARKRSPTPPRDLPPQEPYFYHNKPGRAKTSNNTLSSLDLLTHDEYFSLLRQQQQQANQHADDVRFLQSLHAESFPQWAFELSQGFSACLYGYGSKRALIHQFAHHLSKTTGTHKSPPKIVIVNGYVPTTSIRDILTILHTAIVPPSTQRLAQGNPVAMTLTFLQTLTSLPSTTLYLLINSIDAPPLRKTSPQSILAQLASHPQIHLLCSADTPDFHLLWDSGLRSSFNFVFHDCTSFAPYEVDVVDEVHELLGRLARRAGGKDGVAFVLRSLPENAKSLFRLLVAEVLAMMDDGGGNNAGDGPGIEYRMLYNKAVEEFICSSEMAFRTLLKEFHDHQIITSHKDSIGTELLSLPFRKEELEGILEDLMS</sequence>
<evidence type="ECO:0000256" key="3">
    <source>
        <dbReference type="ARBA" id="ARBA00022705"/>
    </source>
</evidence>
<dbReference type="AlphaFoldDB" id="A0AAE0MD10"/>
<dbReference type="InterPro" id="IPR056772">
    <property type="entry name" value="RecA-like_ORC2"/>
</dbReference>
<dbReference type="GO" id="GO:0003688">
    <property type="term" value="F:DNA replication origin binding"/>
    <property type="evidence" value="ECO:0007669"/>
    <property type="project" value="UniProtKB-UniRule"/>
</dbReference>
<evidence type="ECO:0000313" key="9">
    <source>
        <dbReference type="EMBL" id="KAK3327258.1"/>
    </source>
</evidence>
<dbReference type="InterPro" id="IPR056773">
    <property type="entry name" value="WHD_ORC2"/>
</dbReference>
<dbReference type="Pfam" id="PF04084">
    <property type="entry name" value="RecA-like_ORC2"/>
    <property type="match status" value="1"/>
</dbReference>
<evidence type="ECO:0000256" key="5">
    <source>
        <dbReference type="RuleBase" id="RU368084"/>
    </source>
</evidence>
<dbReference type="Proteomes" id="UP001286456">
    <property type="component" value="Unassembled WGS sequence"/>
</dbReference>
<evidence type="ECO:0000259" key="7">
    <source>
        <dbReference type="Pfam" id="PF04084"/>
    </source>
</evidence>
<proteinExistence type="inferred from homology"/>
<dbReference type="PANTHER" id="PTHR14052">
    <property type="entry name" value="ORIGIN RECOGNITION COMPLEX SUBUNIT 2"/>
    <property type="match status" value="1"/>
</dbReference>
<reference evidence="9" key="2">
    <citation type="submission" date="2023-06" db="EMBL/GenBank/DDBJ databases">
        <authorList>
            <consortium name="Lawrence Berkeley National Laboratory"/>
            <person name="Haridas S."/>
            <person name="Hensen N."/>
            <person name="Bonometti L."/>
            <person name="Westerberg I."/>
            <person name="Brannstrom I.O."/>
            <person name="Guillou S."/>
            <person name="Cros-Aarteil S."/>
            <person name="Calhoun S."/>
            <person name="Kuo A."/>
            <person name="Mondo S."/>
            <person name="Pangilinan J."/>
            <person name="Riley R."/>
            <person name="Labutti K."/>
            <person name="Andreopoulos B."/>
            <person name="Lipzen A."/>
            <person name="Chen C."/>
            <person name="Yanf M."/>
            <person name="Daum C."/>
            <person name="Ng V."/>
            <person name="Clum A."/>
            <person name="Steindorff A."/>
            <person name="Ohm R."/>
            <person name="Martin F."/>
            <person name="Silar P."/>
            <person name="Natvig D."/>
            <person name="Lalanne C."/>
            <person name="Gautier V."/>
            <person name="Ament-Velasquez S.L."/>
            <person name="Kruys A."/>
            <person name="Hutchinson M.I."/>
            <person name="Powell A.J."/>
            <person name="Barry K."/>
            <person name="Miller A.N."/>
            <person name="Grigoriev I.V."/>
            <person name="Debuchy R."/>
            <person name="Gladieux P."/>
            <person name="Thoren M.H."/>
            <person name="Johannesson H."/>
        </authorList>
    </citation>
    <scope>NUCLEOTIDE SEQUENCE</scope>
    <source>
        <strain evidence="9">SMH4131-1</strain>
    </source>
</reference>
<reference evidence="9" key="1">
    <citation type="journal article" date="2023" name="Mol. Phylogenet. Evol.">
        <title>Genome-scale phylogeny and comparative genomics of the fungal order Sordariales.</title>
        <authorList>
            <person name="Hensen N."/>
            <person name="Bonometti L."/>
            <person name="Westerberg I."/>
            <person name="Brannstrom I.O."/>
            <person name="Guillou S."/>
            <person name="Cros-Aarteil S."/>
            <person name="Calhoun S."/>
            <person name="Haridas S."/>
            <person name="Kuo A."/>
            <person name="Mondo S."/>
            <person name="Pangilinan J."/>
            <person name="Riley R."/>
            <person name="LaButti K."/>
            <person name="Andreopoulos B."/>
            <person name="Lipzen A."/>
            <person name="Chen C."/>
            <person name="Yan M."/>
            <person name="Daum C."/>
            <person name="Ng V."/>
            <person name="Clum A."/>
            <person name="Steindorff A."/>
            <person name="Ohm R.A."/>
            <person name="Martin F."/>
            <person name="Silar P."/>
            <person name="Natvig D.O."/>
            <person name="Lalanne C."/>
            <person name="Gautier V."/>
            <person name="Ament-Velasquez S.L."/>
            <person name="Kruys A."/>
            <person name="Hutchinson M.I."/>
            <person name="Powell A.J."/>
            <person name="Barry K."/>
            <person name="Miller A.N."/>
            <person name="Grigoriev I.V."/>
            <person name="Debuchy R."/>
            <person name="Gladieux P."/>
            <person name="Hiltunen Thoren M."/>
            <person name="Johannesson H."/>
        </authorList>
    </citation>
    <scope>NUCLEOTIDE SEQUENCE</scope>
    <source>
        <strain evidence="9">SMH4131-1</strain>
    </source>
</reference>
<dbReference type="EMBL" id="JAUEPO010000003">
    <property type="protein sequence ID" value="KAK3327258.1"/>
    <property type="molecule type" value="Genomic_DNA"/>
</dbReference>
<keyword evidence="4 5" id="KW-0539">Nucleus</keyword>
<evidence type="ECO:0000256" key="4">
    <source>
        <dbReference type="ARBA" id="ARBA00023242"/>
    </source>
</evidence>
<feature type="compositionally biased region" description="Acidic residues" evidence="6">
    <location>
        <begin position="193"/>
        <end position="211"/>
    </location>
</feature>
<evidence type="ECO:0000256" key="2">
    <source>
        <dbReference type="ARBA" id="ARBA00007421"/>
    </source>
</evidence>
<keyword evidence="10" id="KW-1185">Reference proteome</keyword>
<protein>
    <recommendedName>
        <fullName evidence="5">Origin recognition complex subunit 2</fullName>
    </recommendedName>
</protein>
<accession>A0AAE0MD10</accession>
<comment type="caution">
    <text evidence="9">The sequence shown here is derived from an EMBL/GenBank/DDBJ whole genome shotgun (WGS) entry which is preliminary data.</text>
</comment>
<dbReference type="InterPro" id="IPR007220">
    <property type="entry name" value="ORC2"/>
</dbReference>
<evidence type="ECO:0000313" key="10">
    <source>
        <dbReference type="Proteomes" id="UP001286456"/>
    </source>
</evidence>
<feature type="domain" description="Origin recognition complex subunit 2 winged-helix" evidence="8">
    <location>
        <begin position="535"/>
        <end position="595"/>
    </location>
</feature>
<dbReference type="GO" id="GO:0006260">
    <property type="term" value="P:DNA replication"/>
    <property type="evidence" value="ECO:0007669"/>
    <property type="project" value="UniProtKB-UniRule"/>
</dbReference>
<dbReference type="PANTHER" id="PTHR14052:SF0">
    <property type="entry name" value="ORIGIN RECOGNITION COMPLEX SUBUNIT 2"/>
    <property type="match status" value="1"/>
</dbReference>
<dbReference type="GO" id="GO:0005664">
    <property type="term" value="C:nuclear origin of replication recognition complex"/>
    <property type="evidence" value="ECO:0007669"/>
    <property type="project" value="UniProtKB-UniRule"/>
</dbReference>
<gene>
    <name evidence="9" type="ORF">B0T19DRAFT_400148</name>
</gene>
<comment type="subunit">
    <text evidence="5">Component of the origin recognition complex (ORC).</text>
</comment>
<comment type="similarity">
    <text evidence="2 5">Belongs to the ORC2 family.</text>
</comment>
<evidence type="ECO:0000256" key="6">
    <source>
        <dbReference type="SAM" id="MobiDB-lite"/>
    </source>
</evidence>
<feature type="compositionally biased region" description="Basic and acidic residues" evidence="6">
    <location>
        <begin position="153"/>
        <end position="162"/>
    </location>
</feature>
<feature type="compositionally biased region" description="Basic and acidic residues" evidence="6">
    <location>
        <begin position="54"/>
        <end position="63"/>
    </location>
</feature>
<comment type="subcellular location">
    <subcellularLocation>
        <location evidence="1 5">Nucleus</location>
    </subcellularLocation>
</comment>
<organism evidence="9 10">
    <name type="scientific">Cercophora scortea</name>
    <dbReference type="NCBI Taxonomy" id="314031"/>
    <lineage>
        <taxon>Eukaryota</taxon>
        <taxon>Fungi</taxon>
        <taxon>Dikarya</taxon>
        <taxon>Ascomycota</taxon>
        <taxon>Pezizomycotina</taxon>
        <taxon>Sordariomycetes</taxon>
        <taxon>Sordariomycetidae</taxon>
        <taxon>Sordariales</taxon>
        <taxon>Lasiosphaeriaceae</taxon>
        <taxon>Cercophora</taxon>
    </lineage>
</organism>
<evidence type="ECO:0000259" key="8">
    <source>
        <dbReference type="Pfam" id="PF24882"/>
    </source>
</evidence>